<reference evidence="2 3" key="1">
    <citation type="submission" date="2018-09" db="EMBL/GenBank/DDBJ databases">
        <authorList>
            <person name="Zhu H."/>
        </authorList>
    </citation>
    <scope>NUCLEOTIDE SEQUENCE [LARGE SCALE GENOMIC DNA]</scope>
    <source>
        <strain evidence="2 3">K1S02-6</strain>
    </source>
</reference>
<keyword evidence="2" id="KW-0489">Methyltransferase</keyword>
<accession>A0A418XH69</accession>
<keyword evidence="3" id="KW-1185">Reference proteome</keyword>
<dbReference type="OrthoDB" id="5608223at2"/>
<dbReference type="PANTHER" id="PTHR42912:SF93">
    <property type="entry name" value="N6-ADENOSINE-METHYLTRANSFERASE TMT1A"/>
    <property type="match status" value="1"/>
</dbReference>
<dbReference type="Pfam" id="PF13649">
    <property type="entry name" value="Methyltransf_25"/>
    <property type="match status" value="1"/>
</dbReference>
<evidence type="ECO:0000313" key="2">
    <source>
        <dbReference type="EMBL" id="RJG11820.1"/>
    </source>
</evidence>
<dbReference type="PANTHER" id="PTHR42912">
    <property type="entry name" value="METHYLTRANSFERASE"/>
    <property type="match status" value="1"/>
</dbReference>
<dbReference type="AlphaFoldDB" id="A0A418XH69"/>
<dbReference type="GO" id="GO:0008168">
    <property type="term" value="F:methyltransferase activity"/>
    <property type="evidence" value="ECO:0007669"/>
    <property type="project" value="UniProtKB-KW"/>
</dbReference>
<comment type="caution">
    <text evidence="2">The sequence shown here is derived from an EMBL/GenBank/DDBJ whole genome shotgun (WGS) entry which is preliminary data.</text>
</comment>
<dbReference type="Proteomes" id="UP000284021">
    <property type="component" value="Unassembled WGS sequence"/>
</dbReference>
<gene>
    <name evidence="2" type="ORF">D3879_00375</name>
</gene>
<dbReference type="CDD" id="cd02440">
    <property type="entry name" value="AdoMet_MTases"/>
    <property type="match status" value="1"/>
</dbReference>
<organism evidence="2 3">
    <name type="scientific">Pseudomonas cavernicola</name>
    <dbReference type="NCBI Taxonomy" id="2320866"/>
    <lineage>
        <taxon>Bacteria</taxon>
        <taxon>Pseudomonadati</taxon>
        <taxon>Pseudomonadota</taxon>
        <taxon>Gammaproteobacteria</taxon>
        <taxon>Pseudomonadales</taxon>
        <taxon>Pseudomonadaceae</taxon>
        <taxon>Pseudomonas</taxon>
    </lineage>
</organism>
<dbReference type="InterPro" id="IPR029063">
    <property type="entry name" value="SAM-dependent_MTases_sf"/>
</dbReference>
<dbReference type="InterPro" id="IPR041698">
    <property type="entry name" value="Methyltransf_25"/>
</dbReference>
<feature type="domain" description="Methyltransferase" evidence="1">
    <location>
        <begin position="55"/>
        <end position="149"/>
    </location>
</feature>
<dbReference type="SUPFAM" id="SSF53335">
    <property type="entry name" value="S-adenosyl-L-methionine-dependent methyltransferases"/>
    <property type="match status" value="1"/>
</dbReference>
<dbReference type="InterPro" id="IPR050508">
    <property type="entry name" value="Methyltransf_Superfamily"/>
</dbReference>
<dbReference type="EMBL" id="QYUR01000002">
    <property type="protein sequence ID" value="RJG11820.1"/>
    <property type="molecule type" value="Genomic_DNA"/>
</dbReference>
<evidence type="ECO:0000259" key="1">
    <source>
        <dbReference type="Pfam" id="PF13649"/>
    </source>
</evidence>
<evidence type="ECO:0000313" key="3">
    <source>
        <dbReference type="Proteomes" id="UP000284021"/>
    </source>
</evidence>
<name>A0A418XH69_9PSED</name>
<dbReference type="RefSeq" id="WP_119952165.1">
    <property type="nucleotide sequence ID" value="NZ_QYUR01000002.1"/>
</dbReference>
<keyword evidence="2" id="KW-0808">Transferase</keyword>
<sequence>MKSQIDLEFSSKYDQGHAQEYLRKHQDGGWRKLSNWRDQNLARRALTLASEPGLVLDLPCGAGRFWPTLAEKPNRVIIGADNSADMLKIACAAQPAEVVKRVRPLQTSAFAIDLPDNSVDSIFCMRLLHHVGDAEHRLTLLRECKRVTRDSLIVSLWVDGNYKAWKRKRMEKRRQAERGEAGYQNRFVIPAATVEAEFRQAGFQVQEHLDFIPLYAMWRVYVLRKR</sequence>
<protein>
    <submittedName>
        <fullName evidence="2">Class I SAM-dependent methyltransferase</fullName>
    </submittedName>
</protein>
<proteinExistence type="predicted"/>
<dbReference type="Gene3D" id="3.40.50.150">
    <property type="entry name" value="Vaccinia Virus protein VP39"/>
    <property type="match status" value="1"/>
</dbReference>
<dbReference type="GO" id="GO:0032259">
    <property type="term" value="P:methylation"/>
    <property type="evidence" value="ECO:0007669"/>
    <property type="project" value="UniProtKB-KW"/>
</dbReference>